<dbReference type="Proteomes" id="UP000011885">
    <property type="component" value="Unassembled WGS sequence"/>
</dbReference>
<keyword evidence="1" id="KW-0802">TPR repeat</keyword>
<dbReference type="SUPFAM" id="SSF48452">
    <property type="entry name" value="TPR-like"/>
    <property type="match status" value="1"/>
</dbReference>
<sequence>MLTVAPLLLVLSVLVLLVGRGLYQRDQILNEYRMAAREAVAEKDLELAKFYYTRLVGSGDRGTVRDQFNWFHVLAASGDASGAQKQLDDLAPNDATGYGPAHLVKAKSLLSVVEREDLDRDKILTQVEHHLQQGAWGESLENDLLWSQYYLASKEMDQATLRLNSAAKRNPDLWFEIALFFQGLDRTTDATRCYENAVQHARKQLRADPTNTTARLRLATIFSDRGERETVRKLLVDGMRLDDQDAELKTAASNFALLQLDSITDDQPDADKRRLTLLTEAAELAPNNGAVYSAIQAFYYRARTDVQRQSYRSTLEEMIASGHNVAAAHFALGNLLFSDGQLESASFHLEAAVRMDPNAAIFANNLAWVLAHAEPADITRADEFASIALEAQPDNVDFMDTMAAVRMKQNRFQEAIPLLELVLAKARGERLGELHLKLSEAYQSIGQSSLAERHREQAATASSRGT</sequence>
<dbReference type="PROSITE" id="PS50005">
    <property type="entry name" value="TPR"/>
    <property type="match status" value="1"/>
</dbReference>
<dbReference type="GO" id="GO:0000030">
    <property type="term" value="F:mannosyltransferase activity"/>
    <property type="evidence" value="ECO:0007669"/>
    <property type="project" value="TreeGrafter"/>
</dbReference>
<dbReference type="InterPro" id="IPR019734">
    <property type="entry name" value="TPR_rpt"/>
</dbReference>
<dbReference type="PATRIC" id="fig|1263870.3.peg.4454"/>
<name>M5UEE8_9BACT</name>
<dbReference type="InterPro" id="IPR011990">
    <property type="entry name" value="TPR-like_helical_dom_sf"/>
</dbReference>
<accession>M5UEE8</accession>
<gene>
    <name evidence="2" type="ORF">RSSM_04208</name>
</gene>
<organism evidence="2 3">
    <name type="scientific">Rhodopirellula sallentina SM41</name>
    <dbReference type="NCBI Taxonomy" id="1263870"/>
    <lineage>
        <taxon>Bacteria</taxon>
        <taxon>Pseudomonadati</taxon>
        <taxon>Planctomycetota</taxon>
        <taxon>Planctomycetia</taxon>
        <taxon>Pirellulales</taxon>
        <taxon>Pirellulaceae</taxon>
        <taxon>Rhodopirellula</taxon>
    </lineage>
</organism>
<keyword evidence="3" id="KW-1185">Reference proteome</keyword>
<dbReference type="InterPro" id="IPR052384">
    <property type="entry name" value="TMTC_O-mannosyltransferase"/>
</dbReference>
<proteinExistence type="predicted"/>
<dbReference type="PANTHER" id="PTHR44216:SF3">
    <property type="entry name" value="PROTEIN O-MANNOSYL-TRANSFERASE TMTC2"/>
    <property type="match status" value="1"/>
</dbReference>
<comment type="caution">
    <text evidence="2">The sequence shown here is derived from an EMBL/GenBank/DDBJ whole genome shotgun (WGS) entry which is preliminary data.</text>
</comment>
<evidence type="ECO:0000313" key="2">
    <source>
        <dbReference type="EMBL" id="EMI54383.1"/>
    </source>
</evidence>
<dbReference type="Pfam" id="PF13181">
    <property type="entry name" value="TPR_8"/>
    <property type="match status" value="1"/>
</dbReference>
<dbReference type="EMBL" id="ANOH01000280">
    <property type="protein sequence ID" value="EMI54383.1"/>
    <property type="molecule type" value="Genomic_DNA"/>
</dbReference>
<feature type="repeat" description="TPR" evidence="1">
    <location>
        <begin position="326"/>
        <end position="359"/>
    </location>
</feature>
<evidence type="ECO:0000313" key="3">
    <source>
        <dbReference type="Proteomes" id="UP000011885"/>
    </source>
</evidence>
<reference evidence="2 3" key="1">
    <citation type="journal article" date="2013" name="Mar. Genomics">
        <title>Expression of sulfatases in Rhodopirellula baltica and the diversity of sulfatases in the genus Rhodopirellula.</title>
        <authorList>
            <person name="Wegner C.E."/>
            <person name="Richter-Heitmann T."/>
            <person name="Klindworth A."/>
            <person name="Klockow C."/>
            <person name="Richter M."/>
            <person name="Achstetter T."/>
            <person name="Glockner F.O."/>
            <person name="Harder J."/>
        </authorList>
    </citation>
    <scope>NUCLEOTIDE SEQUENCE [LARGE SCALE GENOMIC DNA]</scope>
    <source>
        <strain evidence="2 3">SM41</strain>
    </source>
</reference>
<dbReference type="SMART" id="SM00028">
    <property type="entry name" value="TPR"/>
    <property type="match status" value="3"/>
</dbReference>
<dbReference type="Gene3D" id="1.25.40.10">
    <property type="entry name" value="Tetratricopeptide repeat domain"/>
    <property type="match status" value="1"/>
</dbReference>
<evidence type="ECO:0000256" key="1">
    <source>
        <dbReference type="PROSITE-ProRule" id="PRU00339"/>
    </source>
</evidence>
<dbReference type="PANTHER" id="PTHR44216">
    <property type="entry name" value="PROTEIN O-MANNOSYL-TRANSFERASE TMTC2"/>
    <property type="match status" value="1"/>
</dbReference>
<dbReference type="AlphaFoldDB" id="M5UEE8"/>
<evidence type="ECO:0008006" key="4">
    <source>
        <dbReference type="Google" id="ProtNLM"/>
    </source>
</evidence>
<dbReference type="GO" id="GO:0035269">
    <property type="term" value="P:protein O-linked glycosylation via mannose"/>
    <property type="evidence" value="ECO:0007669"/>
    <property type="project" value="TreeGrafter"/>
</dbReference>
<protein>
    <recommendedName>
        <fullName evidence="4">TPR repeat-containing protein</fullName>
    </recommendedName>
</protein>